<dbReference type="AlphaFoldDB" id="A0A8D8T770"/>
<sequence>MRSLLGGSNGSTYSSSGSDSGNSGISCSLMTLARFFLNSFLVRCSYHSYALKRRKMLSSIVPSDMKSIFTRSERNRNGIQDNQKRSLDDHKRSLDDQAGV</sequence>
<reference evidence="2" key="1">
    <citation type="submission" date="2021-05" db="EMBL/GenBank/DDBJ databases">
        <authorList>
            <person name="Alioto T."/>
            <person name="Alioto T."/>
            <person name="Gomez Garrido J."/>
        </authorList>
    </citation>
    <scope>NUCLEOTIDE SEQUENCE</scope>
</reference>
<evidence type="ECO:0000256" key="1">
    <source>
        <dbReference type="SAM" id="MobiDB-lite"/>
    </source>
</evidence>
<feature type="region of interest" description="Disordered" evidence="1">
    <location>
        <begin position="71"/>
        <end position="100"/>
    </location>
</feature>
<feature type="region of interest" description="Disordered" evidence="1">
    <location>
        <begin position="1"/>
        <end position="22"/>
    </location>
</feature>
<dbReference type="EMBL" id="HBUF01262378">
    <property type="protein sequence ID" value="CAG6683271.1"/>
    <property type="molecule type" value="Transcribed_RNA"/>
</dbReference>
<proteinExistence type="predicted"/>
<name>A0A8D8T770_9HEMI</name>
<accession>A0A8D8T770</accession>
<protein>
    <submittedName>
        <fullName evidence="2">Uncharacterized protein</fullName>
    </submittedName>
</protein>
<organism evidence="2">
    <name type="scientific">Cacopsylla melanoneura</name>
    <dbReference type="NCBI Taxonomy" id="428564"/>
    <lineage>
        <taxon>Eukaryota</taxon>
        <taxon>Metazoa</taxon>
        <taxon>Ecdysozoa</taxon>
        <taxon>Arthropoda</taxon>
        <taxon>Hexapoda</taxon>
        <taxon>Insecta</taxon>
        <taxon>Pterygota</taxon>
        <taxon>Neoptera</taxon>
        <taxon>Paraneoptera</taxon>
        <taxon>Hemiptera</taxon>
        <taxon>Sternorrhyncha</taxon>
        <taxon>Psylloidea</taxon>
        <taxon>Psyllidae</taxon>
        <taxon>Psyllinae</taxon>
        <taxon>Cacopsylla</taxon>
    </lineage>
</organism>
<evidence type="ECO:0000313" key="2">
    <source>
        <dbReference type="EMBL" id="CAG6683271.1"/>
    </source>
</evidence>